<keyword evidence="1" id="KW-1185">Reference proteome</keyword>
<accession>A0A914ECF4</accession>
<dbReference type="Proteomes" id="UP000887540">
    <property type="component" value="Unplaced"/>
</dbReference>
<name>A0A914ECF4_9BILA</name>
<protein>
    <submittedName>
        <fullName evidence="2">F-box domain-containing protein</fullName>
    </submittedName>
</protein>
<dbReference type="AlphaFoldDB" id="A0A914ECF4"/>
<proteinExistence type="predicted"/>
<evidence type="ECO:0000313" key="2">
    <source>
        <dbReference type="WBParaSite" id="ACRNAN_scaffold7055.g23483.t1"/>
    </source>
</evidence>
<sequence length="319" mass="37320">MNEALVDVFKFFPRKDLDHFTLVSGLWHNLIDTYGQQLPIREINIHFNRDVRDSIILKSGGKEVSFRYASILKYPEILKKAVENSKIVNVKANIYPRYWESRLKQMCNVFEEPVQIRKFELEAHGNCRLEGFIRVFSERFLADQLTLQMDPILFTALISGQHYLPTLNFGPNTKEINFEVTGSDENWVYFDGNMERFITGRMFEWSSRINELSIDVHKDNLMSESEDMFGCLLGSEQPDKCIKSIQLMVASDDGFGDKGDQIIEFAMAWDMQFAMAWDPMEPDLNELYKVHPRGDFIVEWYYDEESVSVVLRELNKKQT</sequence>
<dbReference type="WBParaSite" id="ACRNAN_scaffold7055.g23483.t1">
    <property type="protein sequence ID" value="ACRNAN_scaffold7055.g23483.t1"/>
    <property type="gene ID" value="ACRNAN_scaffold7055.g23483"/>
</dbReference>
<organism evidence="1 2">
    <name type="scientific">Acrobeloides nanus</name>
    <dbReference type="NCBI Taxonomy" id="290746"/>
    <lineage>
        <taxon>Eukaryota</taxon>
        <taxon>Metazoa</taxon>
        <taxon>Ecdysozoa</taxon>
        <taxon>Nematoda</taxon>
        <taxon>Chromadorea</taxon>
        <taxon>Rhabditida</taxon>
        <taxon>Tylenchina</taxon>
        <taxon>Cephalobomorpha</taxon>
        <taxon>Cephaloboidea</taxon>
        <taxon>Cephalobidae</taxon>
        <taxon>Acrobeloides</taxon>
    </lineage>
</organism>
<evidence type="ECO:0000313" key="1">
    <source>
        <dbReference type="Proteomes" id="UP000887540"/>
    </source>
</evidence>
<reference evidence="2" key="1">
    <citation type="submission" date="2022-11" db="UniProtKB">
        <authorList>
            <consortium name="WormBaseParasite"/>
        </authorList>
    </citation>
    <scope>IDENTIFICATION</scope>
</reference>